<protein>
    <submittedName>
        <fullName evidence="1">Uncharacterized protein</fullName>
    </submittedName>
</protein>
<reference evidence="1 2" key="1">
    <citation type="submission" date="2017-11" db="EMBL/GenBank/DDBJ databases">
        <title>Complete genome sequence of Streptomyces lavendulae subsp. lavendulae CCM 3239 (formerly 'Streptomyces aureofaciens CCM 3239'), the producer of the angucycline-type antibiotic auricin.</title>
        <authorList>
            <person name="Busche T."/>
            <person name="Novakova R."/>
            <person name="Al'Dilaimi A."/>
            <person name="Homerova D."/>
            <person name="Feckova L."/>
            <person name="Rezuchova B."/>
            <person name="Mingyar E."/>
            <person name="Csolleiova D."/>
            <person name="Bekeova C."/>
            <person name="Winkler A."/>
            <person name="Sevcikova B."/>
            <person name="Kalinowski J."/>
            <person name="Kormanec J."/>
            <person name="Ruckert C."/>
        </authorList>
    </citation>
    <scope>NUCLEOTIDE SEQUENCE [LARGE SCALE GENOMIC DNA]</scope>
    <source>
        <strain evidence="1 2">CCM 3239</strain>
    </source>
</reference>
<accession>A0A2K8PEE6</accession>
<evidence type="ECO:0000313" key="1">
    <source>
        <dbReference type="EMBL" id="ATZ25117.1"/>
    </source>
</evidence>
<dbReference type="KEGG" id="slx:SLAV_16335"/>
<dbReference type="OrthoDB" id="2449873at2"/>
<proteinExistence type="predicted"/>
<keyword evidence="2" id="KW-1185">Reference proteome</keyword>
<evidence type="ECO:0000313" key="2">
    <source>
        <dbReference type="Proteomes" id="UP000231791"/>
    </source>
</evidence>
<dbReference type="RefSeq" id="WP_030236312.1">
    <property type="nucleotide sequence ID" value="NZ_BSRN01000028.1"/>
</dbReference>
<organism evidence="1 2">
    <name type="scientific">Streptomyces lavendulae subsp. lavendulae</name>
    <dbReference type="NCBI Taxonomy" id="58340"/>
    <lineage>
        <taxon>Bacteria</taxon>
        <taxon>Bacillati</taxon>
        <taxon>Actinomycetota</taxon>
        <taxon>Actinomycetes</taxon>
        <taxon>Kitasatosporales</taxon>
        <taxon>Streptomycetaceae</taxon>
        <taxon>Streptomyces</taxon>
    </lineage>
</organism>
<dbReference type="AlphaFoldDB" id="A0A2K8PEE6"/>
<dbReference type="EMBL" id="CP024985">
    <property type="protein sequence ID" value="ATZ25117.1"/>
    <property type="molecule type" value="Genomic_DNA"/>
</dbReference>
<sequence>MSVRSLKPVLACAAAVSLGLAAVPAAHAVDGPAPDPRNRQAMRDMATAMAVTAKYVDEREAIKDGYVPHGEACMSNPFGVGSMGYHYVKEAYWGSKDPAKPTALLYSYTKDRNGRRKLQTVEWMSTDRDQDLKTTDDRPSMFGLPFDGPMPGHWAGMPKHYDLHMWAYEKNPAGRFHNWNPALPCPNKPPVVPGATSPSTHAHGH</sequence>
<dbReference type="GeneID" id="49384313"/>
<gene>
    <name evidence="1" type="ORF">SLAV_16335</name>
</gene>
<name>A0A2K8PEE6_STRLA</name>
<dbReference type="Proteomes" id="UP000231791">
    <property type="component" value="Chromosome"/>
</dbReference>